<dbReference type="Pfam" id="PF03483">
    <property type="entry name" value="B3_4"/>
    <property type="match status" value="1"/>
</dbReference>
<dbReference type="Gene3D" id="3.50.40.10">
    <property type="entry name" value="Phenylalanyl-trna Synthetase, Chain B, domain 3"/>
    <property type="match status" value="1"/>
</dbReference>
<gene>
    <name evidence="2" type="ORF">Ami3637_03565</name>
</gene>
<protein>
    <recommendedName>
        <fullName evidence="1">B3/B4 tRNA-binding domain-containing protein</fullName>
    </recommendedName>
</protein>
<dbReference type="KEGG" id="amic:Ami3637_03565"/>
<evidence type="ECO:0000259" key="1">
    <source>
        <dbReference type="SMART" id="SM00873"/>
    </source>
</evidence>
<dbReference type="RefSeq" id="WP_162361357.1">
    <property type="nucleotide sequence ID" value="NZ_CP047591.1"/>
</dbReference>
<dbReference type="InterPro" id="IPR005146">
    <property type="entry name" value="B3/B4_tRNA-bd"/>
</dbReference>
<dbReference type="GO" id="GO:0003723">
    <property type="term" value="F:RNA binding"/>
    <property type="evidence" value="ECO:0007669"/>
    <property type="project" value="InterPro"/>
</dbReference>
<reference evidence="2 3" key="1">
    <citation type="submission" date="2020-01" db="EMBL/GenBank/DDBJ databases">
        <title>Genomic analysis of Aminipila sp. CBA3637.</title>
        <authorList>
            <person name="Kim Y.B."/>
            <person name="Roh S.W."/>
        </authorList>
    </citation>
    <scope>NUCLEOTIDE SEQUENCE [LARGE SCALE GENOMIC DNA]</scope>
    <source>
        <strain evidence="2 3">CBA3637</strain>
    </source>
</reference>
<accession>A0A6P1MEM5</accession>
<dbReference type="InterPro" id="IPR020825">
    <property type="entry name" value="Phe-tRNA_synthase-like_B3/B4"/>
</dbReference>
<dbReference type="GO" id="GO:0004826">
    <property type="term" value="F:phenylalanine-tRNA ligase activity"/>
    <property type="evidence" value="ECO:0007669"/>
    <property type="project" value="InterPro"/>
</dbReference>
<dbReference type="SMART" id="SM00873">
    <property type="entry name" value="B3_4"/>
    <property type="match status" value="1"/>
</dbReference>
<sequence length="224" mass="25532">MNFILDDSLANLGIHDIVIAIVHGVDPAAVLTDEFLETLECREKKALALTPDELDQDPVISGYKDLVQKVGRSQKKNPPTAEALIKNIQRRGSMPRINSIVDIYNTETLNSYLSIGAHDLEKIKFPIEFTISKREDIFYPIMAPEKKVADYDYLYRDQQGILAYLDCRDSELYKIGEETKNVLFVIQGNENTSALYRQEALERICKSLKEIMPMLEYSIQVISI</sequence>
<dbReference type="Proteomes" id="UP000463883">
    <property type="component" value="Chromosome"/>
</dbReference>
<dbReference type="PANTHER" id="PTHR39209">
    <property type="match status" value="1"/>
</dbReference>
<organism evidence="2 3">
    <name type="scientific">Aminipila terrae</name>
    <dbReference type="NCBI Taxonomy" id="2697030"/>
    <lineage>
        <taxon>Bacteria</taxon>
        <taxon>Bacillati</taxon>
        <taxon>Bacillota</taxon>
        <taxon>Clostridia</taxon>
        <taxon>Peptostreptococcales</taxon>
        <taxon>Anaerovoracaceae</taxon>
        <taxon>Aminipila</taxon>
    </lineage>
</organism>
<feature type="domain" description="B3/B4 tRNA-binding" evidence="1">
    <location>
        <begin position="62"/>
        <end position="213"/>
    </location>
</feature>
<evidence type="ECO:0000313" key="3">
    <source>
        <dbReference type="Proteomes" id="UP000463883"/>
    </source>
</evidence>
<dbReference type="AlphaFoldDB" id="A0A6P1MEM5"/>
<evidence type="ECO:0000313" key="2">
    <source>
        <dbReference type="EMBL" id="QHI71583.1"/>
    </source>
</evidence>
<dbReference type="EMBL" id="CP047591">
    <property type="protein sequence ID" value="QHI71583.1"/>
    <property type="molecule type" value="Genomic_DNA"/>
</dbReference>
<proteinExistence type="predicted"/>
<keyword evidence="3" id="KW-1185">Reference proteome</keyword>
<dbReference type="PANTHER" id="PTHR39209:SF2">
    <property type="entry name" value="CYTOPLASMIC PROTEIN"/>
    <property type="match status" value="1"/>
</dbReference>
<name>A0A6P1MEM5_9FIRM</name>
<dbReference type="SUPFAM" id="SSF56037">
    <property type="entry name" value="PheT/TilS domain"/>
    <property type="match status" value="1"/>
</dbReference>